<evidence type="ECO:0000256" key="1">
    <source>
        <dbReference type="ARBA" id="ARBA00022741"/>
    </source>
</evidence>
<sequence length="578" mass="65158">MEYQEIMKVLSDCGLGALVAADDWKICEVNEAAVRLLHGQEHNWLIGKYLFEIAEPLCAEPEQKMYAYIGFNEYLLRCPTPAAHNLPPDCRLIVFRAATRDAQCDMFEHALEQVSDAVIMCDEETRISFLNNACIKMDEVVPGDVIGEKNEDVYEPLDGQELIIPCSIREKQVFLSRRQIYTTRYNKNVDITANTYPIIQNGQVLGGYSIMKDWSAVDSLNKKIIELQAKLIAQSDPGKQRSGKSALSAKYHFNDITHISASIETLIEQCHRAAKSDSSVMIYGETGTGKELFAQSIHNDSRRAKGPFLAINCAAIPENLLEGLLFGTEKGAYTGAEHRQGYFEQANNGTLMLDELNSMNINLQAKLLRVLQDGVVRRVGGASAIHVDVRVLSNLNIPPMQAIEENKLRRDLFYRLGVVNLTIPPLRERKEDIPLLAKQFIMKCNVRLSRNVRGLDPATVDLFNAYSWPGNIRELEHIIEHAINILPDDEPMIKPDYIPKYMSESQSLLHPVSRPAESPALRSSLNSTMQDVERSTICKVLREHGGNISATARVLKMSRQNLQYRIRKYGIQVKELLM</sequence>
<dbReference type="InterPro" id="IPR025943">
    <property type="entry name" value="Sigma_54_int_dom_ATP-bd_2"/>
</dbReference>
<feature type="domain" description="Sigma-54 factor interaction" evidence="6">
    <location>
        <begin position="256"/>
        <end position="484"/>
    </location>
</feature>
<dbReference type="Pfam" id="PF00158">
    <property type="entry name" value="Sigma54_activat"/>
    <property type="match status" value="1"/>
</dbReference>
<dbReference type="GO" id="GO:0006355">
    <property type="term" value="P:regulation of DNA-templated transcription"/>
    <property type="evidence" value="ECO:0007669"/>
    <property type="project" value="InterPro"/>
</dbReference>
<dbReference type="Gene3D" id="3.40.50.300">
    <property type="entry name" value="P-loop containing nucleotide triphosphate hydrolases"/>
    <property type="match status" value="1"/>
</dbReference>
<evidence type="ECO:0000313" key="8">
    <source>
        <dbReference type="Proteomes" id="UP000515860"/>
    </source>
</evidence>
<proteinExistence type="predicted"/>
<keyword evidence="4" id="KW-0238">DNA-binding</keyword>
<keyword evidence="8" id="KW-1185">Reference proteome</keyword>
<dbReference type="Pfam" id="PF25601">
    <property type="entry name" value="AAA_lid_14"/>
    <property type="match status" value="1"/>
</dbReference>
<dbReference type="CDD" id="cd00009">
    <property type="entry name" value="AAA"/>
    <property type="match status" value="1"/>
</dbReference>
<dbReference type="GO" id="GO:0005524">
    <property type="term" value="F:ATP binding"/>
    <property type="evidence" value="ECO:0007669"/>
    <property type="project" value="UniProtKB-KW"/>
</dbReference>
<dbReference type="SMART" id="SM00382">
    <property type="entry name" value="AAA"/>
    <property type="match status" value="1"/>
</dbReference>
<dbReference type="InterPro" id="IPR058031">
    <property type="entry name" value="AAA_lid_NorR"/>
</dbReference>
<dbReference type="Pfam" id="PF13188">
    <property type="entry name" value="PAS_8"/>
    <property type="match status" value="1"/>
</dbReference>
<dbReference type="InterPro" id="IPR009057">
    <property type="entry name" value="Homeodomain-like_sf"/>
</dbReference>
<dbReference type="InterPro" id="IPR003593">
    <property type="entry name" value="AAA+_ATPase"/>
</dbReference>
<dbReference type="SUPFAM" id="SSF55785">
    <property type="entry name" value="PYP-like sensor domain (PAS domain)"/>
    <property type="match status" value="1"/>
</dbReference>
<dbReference type="PROSITE" id="PS00676">
    <property type="entry name" value="SIGMA54_INTERACT_2"/>
    <property type="match status" value="1"/>
</dbReference>
<dbReference type="InterPro" id="IPR027417">
    <property type="entry name" value="P-loop_NTPase"/>
</dbReference>
<dbReference type="GO" id="GO:0043565">
    <property type="term" value="F:sequence-specific DNA binding"/>
    <property type="evidence" value="ECO:0007669"/>
    <property type="project" value="InterPro"/>
</dbReference>
<gene>
    <name evidence="7" type="ORF">H9Q79_14480</name>
</gene>
<dbReference type="PROSITE" id="PS00675">
    <property type="entry name" value="SIGMA54_INTERACT_1"/>
    <property type="match status" value="1"/>
</dbReference>
<reference evidence="7 8" key="1">
    <citation type="submission" date="2020-08" db="EMBL/GenBank/DDBJ databases">
        <authorList>
            <person name="Liu C."/>
            <person name="Sun Q."/>
        </authorList>
    </citation>
    <scope>NUCLEOTIDE SEQUENCE [LARGE SCALE GENOMIC DNA]</scope>
    <source>
        <strain evidence="7 8">NSJ-29</strain>
    </source>
</reference>
<dbReference type="Proteomes" id="UP000515860">
    <property type="component" value="Chromosome"/>
</dbReference>
<dbReference type="Pfam" id="PF02954">
    <property type="entry name" value="HTH_8"/>
    <property type="match status" value="1"/>
</dbReference>
<organism evidence="7 8">
    <name type="scientific">Wansuia hejianensis</name>
    <dbReference type="NCBI Taxonomy" id="2763667"/>
    <lineage>
        <taxon>Bacteria</taxon>
        <taxon>Bacillati</taxon>
        <taxon>Bacillota</taxon>
        <taxon>Clostridia</taxon>
        <taxon>Lachnospirales</taxon>
        <taxon>Lachnospiraceae</taxon>
        <taxon>Wansuia</taxon>
    </lineage>
</organism>
<keyword evidence="2" id="KW-0067">ATP-binding</keyword>
<keyword evidence="5" id="KW-0804">Transcription</keyword>
<dbReference type="SMART" id="SM00091">
    <property type="entry name" value="PAS"/>
    <property type="match status" value="2"/>
</dbReference>
<dbReference type="PROSITE" id="PS00688">
    <property type="entry name" value="SIGMA54_INTERACT_3"/>
    <property type="match status" value="1"/>
</dbReference>
<dbReference type="InterPro" id="IPR035965">
    <property type="entry name" value="PAS-like_dom_sf"/>
</dbReference>
<dbReference type="AlphaFoldDB" id="A0A7G9GBA0"/>
<dbReference type="InterPro" id="IPR025944">
    <property type="entry name" value="Sigma_54_int_dom_CS"/>
</dbReference>
<evidence type="ECO:0000313" key="7">
    <source>
        <dbReference type="EMBL" id="QNM08082.1"/>
    </source>
</evidence>
<dbReference type="SUPFAM" id="SSF46689">
    <property type="entry name" value="Homeodomain-like"/>
    <property type="match status" value="1"/>
</dbReference>
<dbReference type="InterPro" id="IPR002078">
    <property type="entry name" value="Sigma_54_int"/>
</dbReference>
<dbReference type="Gene3D" id="3.30.450.20">
    <property type="entry name" value="PAS domain"/>
    <property type="match status" value="1"/>
</dbReference>
<dbReference type="SUPFAM" id="SSF52540">
    <property type="entry name" value="P-loop containing nucleoside triphosphate hydrolases"/>
    <property type="match status" value="1"/>
</dbReference>
<keyword evidence="3" id="KW-0805">Transcription regulation</keyword>
<name>A0A7G9GBA0_9FIRM</name>
<dbReference type="Gene3D" id="1.10.8.60">
    <property type="match status" value="1"/>
</dbReference>
<dbReference type="PROSITE" id="PS50045">
    <property type="entry name" value="SIGMA54_INTERACT_4"/>
    <property type="match status" value="1"/>
</dbReference>
<evidence type="ECO:0000256" key="5">
    <source>
        <dbReference type="ARBA" id="ARBA00023163"/>
    </source>
</evidence>
<dbReference type="RefSeq" id="WP_249328601.1">
    <property type="nucleotide sequence ID" value="NZ_CP060635.1"/>
</dbReference>
<dbReference type="PRINTS" id="PR01590">
    <property type="entry name" value="HTHFIS"/>
</dbReference>
<dbReference type="Gene3D" id="1.10.10.60">
    <property type="entry name" value="Homeodomain-like"/>
    <property type="match status" value="1"/>
</dbReference>
<evidence type="ECO:0000256" key="4">
    <source>
        <dbReference type="ARBA" id="ARBA00023125"/>
    </source>
</evidence>
<dbReference type="PANTHER" id="PTHR32071">
    <property type="entry name" value="TRANSCRIPTIONAL REGULATORY PROTEIN"/>
    <property type="match status" value="1"/>
</dbReference>
<keyword evidence="1" id="KW-0547">Nucleotide-binding</keyword>
<dbReference type="KEGG" id="whj:H9Q79_14480"/>
<dbReference type="FunFam" id="3.40.50.300:FF:000006">
    <property type="entry name" value="DNA-binding transcriptional regulator NtrC"/>
    <property type="match status" value="1"/>
</dbReference>
<dbReference type="PANTHER" id="PTHR32071:SF74">
    <property type="entry name" value="TRANSCRIPTIONAL ACTIVATOR ROCR"/>
    <property type="match status" value="1"/>
</dbReference>
<accession>A0A7G9GBA0</accession>
<dbReference type="InterPro" id="IPR000014">
    <property type="entry name" value="PAS"/>
</dbReference>
<evidence type="ECO:0000256" key="2">
    <source>
        <dbReference type="ARBA" id="ARBA00022840"/>
    </source>
</evidence>
<protein>
    <submittedName>
        <fullName evidence="7">Sigma 54-interacting transcriptional regulator</fullName>
    </submittedName>
</protein>
<dbReference type="EMBL" id="CP060635">
    <property type="protein sequence ID" value="QNM08082.1"/>
    <property type="molecule type" value="Genomic_DNA"/>
</dbReference>
<evidence type="ECO:0000256" key="3">
    <source>
        <dbReference type="ARBA" id="ARBA00023015"/>
    </source>
</evidence>
<dbReference type="InterPro" id="IPR025662">
    <property type="entry name" value="Sigma_54_int_dom_ATP-bd_1"/>
</dbReference>
<dbReference type="InterPro" id="IPR002197">
    <property type="entry name" value="HTH_Fis"/>
</dbReference>
<evidence type="ECO:0000259" key="6">
    <source>
        <dbReference type="PROSITE" id="PS50045"/>
    </source>
</evidence>